<keyword evidence="1" id="KW-0175">Coiled coil</keyword>
<evidence type="ECO:0000313" key="3">
    <source>
        <dbReference type="Proteomes" id="UP001291623"/>
    </source>
</evidence>
<evidence type="ECO:0000256" key="1">
    <source>
        <dbReference type="SAM" id="Coils"/>
    </source>
</evidence>
<feature type="coiled-coil region" evidence="1">
    <location>
        <begin position="1"/>
        <end position="28"/>
    </location>
</feature>
<gene>
    <name evidence="2" type="ORF">RND71_003075</name>
</gene>
<evidence type="ECO:0000313" key="2">
    <source>
        <dbReference type="EMBL" id="KAK4376779.1"/>
    </source>
</evidence>
<comment type="caution">
    <text evidence="2">The sequence shown here is derived from an EMBL/GenBank/DDBJ whole genome shotgun (WGS) entry which is preliminary data.</text>
</comment>
<organism evidence="2 3">
    <name type="scientific">Anisodus tanguticus</name>
    <dbReference type="NCBI Taxonomy" id="243964"/>
    <lineage>
        <taxon>Eukaryota</taxon>
        <taxon>Viridiplantae</taxon>
        <taxon>Streptophyta</taxon>
        <taxon>Embryophyta</taxon>
        <taxon>Tracheophyta</taxon>
        <taxon>Spermatophyta</taxon>
        <taxon>Magnoliopsida</taxon>
        <taxon>eudicotyledons</taxon>
        <taxon>Gunneridae</taxon>
        <taxon>Pentapetalae</taxon>
        <taxon>asterids</taxon>
        <taxon>lamiids</taxon>
        <taxon>Solanales</taxon>
        <taxon>Solanaceae</taxon>
        <taxon>Solanoideae</taxon>
        <taxon>Hyoscyameae</taxon>
        <taxon>Anisodus</taxon>
    </lineage>
</organism>
<dbReference type="EMBL" id="JAVYJV010000002">
    <property type="protein sequence ID" value="KAK4376779.1"/>
    <property type="molecule type" value="Genomic_DNA"/>
</dbReference>
<dbReference type="AlphaFoldDB" id="A0AAE1VWF4"/>
<dbReference type="Proteomes" id="UP001291623">
    <property type="component" value="Unassembled WGS sequence"/>
</dbReference>
<protein>
    <submittedName>
        <fullName evidence="2">Uncharacterized protein</fullName>
    </submittedName>
</protein>
<proteinExistence type="predicted"/>
<keyword evidence="3" id="KW-1185">Reference proteome</keyword>
<sequence>MTIMETRAKTTEENVKNIEAQLQSYMMESAQLFDVNETKLDDLRKKMDLLMEKLLVNTVNTAGTLACL</sequence>
<name>A0AAE1VWF4_9SOLA</name>
<reference evidence="2" key="1">
    <citation type="submission" date="2023-12" db="EMBL/GenBank/DDBJ databases">
        <title>Genome assembly of Anisodus tanguticus.</title>
        <authorList>
            <person name="Wang Y.-J."/>
        </authorList>
    </citation>
    <scope>NUCLEOTIDE SEQUENCE</scope>
    <source>
        <strain evidence="2">KB-2021</strain>
        <tissue evidence="2">Leaf</tissue>
    </source>
</reference>
<accession>A0AAE1VWF4</accession>